<protein>
    <submittedName>
        <fullName evidence="1">Uncharacterized protein</fullName>
    </submittedName>
</protein>
<dbReference type="EMBL" id="CM042882">
    <property type="protein sequence ID" value="KAI4383164.1"/>
    <property type="molecule type" value="Genomic_DNA"/>
</dbReference>
<accession>A0ACB9RZY3</accession>
<organism evidence="1 2">
    <name type="scientific">Melastoma candidum</name>
    <dbReference type="NCBI Taxonomy" id="119954"/>
    <lineage>
        <taxon>Eukaryota</taxon>
        <taxon>Viridiplantae</taxon>
        <taxon>Streptophyta</taxon>
        <taxon>Embryophyta</taxon>
        <taxon>Tracheophyta</taxon>
        <taxon>Spermatophyta</taxon>
        <taxon>Magnoliopsida</taxon>
        <taxon>eudicotyledons</taxon>
        <taxon>Gunneridae</taxon>
        <taxon>Pentapetalae</taxon>
        <taxon>rosids</taxon>
        <taxon>malvids</taxon>
        <taxon>Myrtales</taxon>
        <taxon>Melastomataceae</taxon>
        <taxon>Melastomatoideae</taxon>
        <taxon>Melastomateae</taxon>
        <taxon>Melastoma</taxon>
    </lineage>
</organism>
<dbReference type="Proteomes" id="UP001057402">
    <property type="component" value="Chromosome 3"/>
</dbReference>
<comment type="caution">
    <text evidence="1">The sequence shown here is derived from an EMBL/GenBank/DDBJ whole genome shotgun (WGS) entry which is preliminary data.</text>
</comment>
<name>A0ACB9RZY3_9MYRT</name>
<sequence>MRWQIKEHLCLPLLLKVPQLRNLDIRPQMALCRRAKPEVFQEKGYIFQADSQIKQVILILCGEVCSYKKDDGESGVPPQKISAEYLGEELLDRMPSKTSTPMDFPISHKHIKAVTKVEAFVLTVRDLREVWSQFEGHLYDSNIRNWAESVLRKGLRRRRLVKRMEMLVQEARANNPRPDGRARAPN</sequence>
<evidence type="ECO:0000313" key="1">
    <source>
        <dbReference type="EMBL" id="KAI4383164.1"/>
    </source>
</evidence>
<keyword evidence="2" id="KW-1185">Reference proteome</keyword>
<proteinExistence type="predicted"/>
<reference evidence="2" key="1">
    <citation type="journal article" date="2023" name="Front. Plant Sci.">
        <title>Chromosomal-level genome assembly of Melastoma candidum provides insights into trichome evolution.</title>
        <authorList>
            <person name="Zhong Y."/>
            <person name="Wu W."/>
            <person name="Sun C."/>
            <person name="Zou P."/>
            <person name="Liu Y."/>
            <person name="Dai S."/>
            <person name="Zhou R."/>
        </authorList>
    </citation>
    <scope>NUCLEOTIDE SEQUENCE [LARGE SCALE GENOMIC DNA]</scope>
</reference>
<gene>
    <name evidence="1" type="ORF">MLD38_009037</name>
</gene>
<evidence type="ECO:0000313" key="2">
    <source>
        <dbReference type="Proteomes" id="UP001057402"/>
    </source>
</evidence>